<sequence length="200" mass="22243">MRTRKPSRSQRKRVPPKSIPPIGMIVIGAIILIIGFAAFFTLPKDGANGFIQSEEFSSVPMPVEYPAPELDLVTMQGDAVSLTDYLGQVVLLNLWATWCPPCKEELPVLEAYYKAHKDEGFVVIGVEDGQPVKEVEAYIKTTDVSYPIWIDHEYATEIAFSAFSLPSSFVIDREGTVRLSWVGVISTAMLEKHITPLIEN</sequence>
<dbReference type="Proteomes" id="UP000614469">
    <property type="component" value="Unassembled WGS sequence"/>
</dbReference>
<dbReference type="InterPro" id="IPR036249">
    <property type="entry name" value="Thioredoxin-like_sf"/>
</dbReference>
<feature type="transmembrane region" description="Helical" evidence="1">
    <location>
        <begin position="21"/>
        <end position="42"/>
    </location>
</feature>
<protein>
    <submittedName>
        <fullName evidence="3">TlpA family protein disulfide reductase</fullName>
    </submittedName>
</protein>
<feature type="domain" description="Thioredoxin" evidence="2">
    <location>
        <begin position="61"/>
        <end position="199"/>
    </location>
</feature>
<accession>A0A8J6NI16</accession>
<dbReference type="AlphaFoldDB" id="A0A8J6NI16"/>
<keyword evidence="1" id="KW-0812">Transmembrane</keyword>
<dbReference type="EMBL" id="JACNJN010000061">
    <property type="protein sequence ID" value="MBC8334372.1"/>
    <property type="molecule type" value="Genomic_DNA"/>
</dbReference>
<dbReference type="SUPFAM" id="SSF52833">
    <property type="entry name" value="Thioredoxin-like"/>
    <property type="match status" value="1"/>
</dbReference>
<keyword evidence="1" id="KW-1133">Transmembrane helix</keyword>
<keyword evidence="1" id="KW-0472">Membrane</keyword>
<gene>
    <name evidence="3" type="ORF">H8E29_03825</name>
</gene>
<dbReference type="InterPro" id="IPR050553">
    <property type="entry name" value="Thioredoxin_ResA/DsbE_sf"/>
</dbReference>
<dbReference type="Pfam" id="PF00578">
    <property type="entry name" value="AhpC-TSA"/>
    <property type="match status" value="1"/>
</dbReference>
<evidence type="ECO:0000259" key="2">
    <source>
        <dbReference type="PROSITE" id="PS51352"/>
    </source>
</evidence>
<dbReference type="PROSITE" id="PS00194">
    <property type="entry name" value="THIOREDOXIN_1"/>
    <property type="match status" value="1"/>
</dbReference>
<dbReference type="InterPro" id="IPR017937">
    <property type="entry name" value="Thioredoxin_CS"/>
</dbReference>
<evidence type="ECO:0000256" key="1">
    <source>
        <dbReference type="SAM" id="Phobius"/>
    </source>
</evidence>
<dbReference type="InterPro" id="IPR000866">
    <property type="entry name" value="AhpC/TSA"/>
</dbReference>
<comment type="caution">
    <text evidence="3">The sequence shown here is derived from an EMBL/GenBank/DDBJ whole genome shotgun (WGS) entry which is preliminary data.</text>
</comment>
<organism evidence="3 4">
    <name type="scientific">Candidatus Desulfolinea nitratireducens</name>
    <dbReference type="NCBI Taxonomy" id="2841698"/>
    <lineage>
        <taxon>Bacteria</taxon>
        <taxon>Bacillati</taxon>
        <taxon>Chloroflexota</taxon>
        <taxon>Anaerolineae</taxon>
        <taxon>Anaerolineales</taxon>
        <taxon>Anaerolineales incertae sedis</taxon>
        <taxon>Candidatus Desulfolinea</taxon>
    </lineage>
</organism>
<dbReference type="PANTHER" id="PTHR42852">
    <property type="entry name" value="THIOL:DISULFIDE INTERCHANGE PROTEIN DSBE"/>
    <property type="match status" value="1"/>
</dbReference>
<reference evidence="3 4" key="1">
    <citation type="submission" date="2020-08" db="EMBL/GenBank/DDBJ databases">
        <title>Bridging the membrane lipid divide: bacteria of the FCB group superphylum have the potential to synthesize archaeal ether lipids.</title>
        <authorList>
            <person name="Villanueva L."/>
            <person name="Von Meijenfeldt F.A.B."/>
            <person name="Westbye A.B."/>
            <person name="Yadav S."/>
            <person name="Hopmans E.C."/>
            <person name="Dutilh B.E."/>
            <person name="Sinninghe Damste J.S."/>
        </authorList>
    </citation>
    <scope>NUCLEOTIDE SEQUENCE [LARGE SCALE GENOMIC DNA]</scope>
    <source>
        <strain evidence="3">NIOZ-UU36</strain>
    </source>
</reference>
<evidence type="ECO:0000313" key="4">
    <source>
        <dbReference type="Proteomes" id="UP000614469"/>
    </source>
</evidence>
<dbReference type="GO" id="GO:0016491">
    <property type="term" value="F:oxidoreductase activity"/>
    <property type="evidence" value="ECO:0007669"/>
    <property type="project" value="InterPro"/>
</dbReference>
<dbReference type="CDD" id="cd02966">
    <property type="entry name" value="TlpA_like_family"/>
    <property type="match status" value="1"/>
</dbReference>
<dbReference type="InterPro" id="IPR013766">
    <property type="entry name" value="Thioredoxin_domain"/>
</dbReference>
<proteinExistence type="predicted"/>
<dbReference type="PANTHER" id="PTHR42852:SF17">
    <property type="entry name" value="THIOREDOXIN-LIKE PROTEIN HI_1115"/>
    <property type="match status" value="1"/>
</dbReference>
<dbReference type="GO" id="GO:0016209">
    <property type="term" value="F:antioxidant activity"/>
    <property type="evidence" value="ECO:0007669"/>
    <property type="project" value="InterPro"/>
</dbReference>
<dbReference type="PROSITE" id="PS51352">
    <property type="entry name" value="THIOREDOXIN_2"/>
    <property type="match status" value="1"/>
</dbReference>
<name>A0A8J6NI16_9CHLR</name>
<evidence type="ECO:0000313" key="3">
    <source>
        <dbReference type="EMBL" id="MBC8334372.1"/>
    </source>
</evidence>
<dbReference type="Gene3D" id="3.40.30.10">
    <property type="entry name" value="Glutaredoxin"/>
    <property type="match status" value="1"/>
</dbReference>